<evidence type="ECO:0000256" key="8">
    <source>
        <dbReference type="ARBA" id="ARBA00023004"/>
    </source>
</evidence>
<evidence type="ECO:0000256" key="10">
    <source>
        <dbReference type="ARBA" id="ARBA00034078"/>
    </source>
</evidence>
<comment type="cofactor">
    <cofactor evidence="11">
        <name>FAD</name>
        <dbReference type="ChEBI" id="CHEBI:57692"/>
    </cofactor>
    <text evidence="11">Binds 1 FAD per subunit.</text>
</comment>
<gene>
    <name evidence="14" type="ORF">KJ970_02125</name>
</gene>
<dbReference type="Proteomes" id="UP000777784">
    <property type="component" value="Unassembled WGS sequence"/>
</dbReference>
<keyword evidence="6 11" id="KW-0274">FAD</keyword>
<evidence type="ECO:0000256" key="6">
    <source>
        <dbReference type="ARBA" id="ARBA00022827"/>
    </source>
</evidence>
<keyword evidence="9 12" id="KW-0411">Iron-sulfur</keyword>
<evidence type="ECO:0000259" key="13">
    <source>
        <dbReference type="PROSITE" id="PS51384"/>
    </source>
</evidence>
<feature type="binding site" evidence="12">
    <location>
        <position position="257"/>
    </location>
    <ligand>
        <name>[2Fe-2S] cluster</name>
        <dbReference type="ChEBI" id="CHEBI:190135"/>
    </ligand>
</feature>
<comment type="cofactor">
    <cofactor evidence="10">
        <name>[2Fe-2S] cluster</name>
        <dbReference type="ChEBI" id="CHEBI:190135"/>
    </cofactor>
</comment>
<dbReference type="GO" id="GO:0051537">
    <property type="term" value="F:2 iron, 2 sulfur cluster binding"/>
    <property type="evidence" value="ECO:0007669"/>
    <property type="project" value="UniProtKB-KW"/>
</dbReference>
<dbReference type="Pfam" id="PF10418">
    <property type="entry name" value="DHODB_Fe-S_bind"/>
    <property type="match status" value="1"/>
</dbReference>
<dbReference type="GO" id="GO:0050660">
    <property type="term" value="F:flavin adenine dinucleotide binding"/>
    <property type="evidence" value="ECO:0007669"/>
    <property type="project" value="InterPro"/>
</dbReference>
<dbReference type="GO" id="GO:0016491">
    <property type="term" value="F:oxidoreductase activity"/>
    <property type="evidence" value="ECO:0007669"/>
    <property type="project" value="InterPro"/>
</dbReference>
<dbReference type="InterPro" id="IPR037117">
    <property type="entry name" value="Dihydroorotate_DH_ele_sf"/>
</dbReference>
<dbReference type="SUPFAM" id="SSF63380">
    <property type="entry name" value="Riboflavin synthase domain-like"/>
    <property type="match status" value="1"/>
</dbReference>
<dbReference type="GO" id="GO:0046872">
    <property type="term" value="F:metal ion binding"/>
    <property type="evidence" value="ECO:0007669"/>
    <property type="project" value="UniProtKB-KW"/>
</dbReference>
<evidence type="ECO:0000256" key="2">
    <source>
        <dbReference type="ARBA" id="ARBA00022448"/>
    </source>
</evidence>
<accession>A0A948W4T9</accession>
<comment type="similarity">
    <text evidence="1">Belongs to the PyrK family.</text>
</comment>
<feature type="domain" description="FAD-binding FR-type" evidence="13">
    <location>
        <begin position="25"/>
        <end position="128"/>
    </location>
</feature>
<keyword evidence="8 12" id="KW-0408">Iron</keyword>
<dbReference type="SUPFAM" id="SSF52343">
    <property type="entry name" value="Ferredoxin reductase-like, C-terminal NADP-linked domain"/>
    <property type="match status" value="1"/>
</dbReference>
<organism evidence="14 15">
    <name type="scientific">Eiseniibacteriota bacterium</name>
    <dbReference type="NCBI Taxonomy" id="2212470"/>
    <lineage>
        <taxon>Bacteria</taxon>
        <taxon>Candidatus Eiseniibacteriota</taxon>
    </lineage>
</organism>
<evidence type="ECO:0000256" key="3">
    <source>
        <dbReference type="ARBA" id="ARBA00022630"/>
    </source>
</evidence>
<keyword evidence="4 12" id="KW-0001">2Fe-2S</keyword>
<dbReference type="Gene3D" id="2.10.240.10">
    <property type="entry name" value="Dihydroorotate dehydrogenase, electron transfer subunit"/>
    <property type="match status" value="1"/>
</dbReference>
<dbReference type="GO" id="GO:0006221">
    <property type="term" value="P:pyrimidine nucleotide biosynthetic process"/>
    <property type="evidence" value="ECO:0007669"/>
    <property type="project" value="InterPro"/>
</dbReference>
<dbReference type="Gene3D" id="3.40.50.80">
    <property type="entry name" value="Nucleotide-binding domain of ferredoxin-NADP reductase (FNR) module"/>
    <property type="match status" value="1"/>
</dbReference>
<sequence length="292" mass="31615">MTADPWYRSIENQLLWPLPDPSGRAGRGRGRIQHNEQTAPGLWRLALHLPGSWGPPVPGQFVQLQATVPGFFRLPRPFSVAGWRVEDDGSGLLEIVYAPVGRESQGMSRLEIGAEMDWTGPLGAGYAILKNRRALLVGGGRGVAPLLYLAQCLSDLNHSQCLLYGYRSHEERWPVEPSIPFKEASEDGSRGRKGTVLNLLNDGIDAGEIHPGRDALYICGPTAMLRAVSVWNEGFGFPLQVSLETIFGCGCGLCAGCAVPVRGGEGYGAYALACRQGPVFPAEKVDWDGFVE</sequence>
<keyword evidence="7" id="KW-0249">Electron transport</keyword>
<evidence type="ECO:0000256" key="7">
    <source>
        <dbReference type="ARBA" id="ARBA00022982"/>
    </source>
</evidence>
<dbReference type="PANTHER" id="PTHR43513:SF3">
    <property type="entry name" value="DIHYDROOROTATE DEHYDROGENASE B (NAD(+)), ELECTRON TRANSFER SUBUNIT-RELATED"/>
    <property type="match status" value="1"/>
</dbReference>
<evidence type="ECO:0000256" key="9">
    <source>
        <dbReference type="ARBA" id="ARBA00023014"/>
    </source>
</evidence>
<dbReference type="PIRSF" id="PIRSF006816">
    <property type="entry name" value="Cyc3_hyd_g"/>
    <property type="match status" value="1"/>
</dbReference>
<feature type="binding site" evidence="12">
    <location>
        <position position="249"/>
    </location>
    <ligand>
        <name>[2Fe-2S] cluster</name>
        <dbReference type="ChEBI" id="CHEBI:190135"/>
    </ligand>
</feature>
<dbReference type="AlphaFoldDB" id="A0A948W4T9"/>
<name>A0A948W4T9_UNCEI</name>
<feature type="binding site" evidence="11">
    <location>
        <begin position="76"/>
        <end position="79"/>
    </location>
    <ligand>
        <name>FAD</name>
        <dbReference type="ChEBI" id="CHEBI:57692"/>
    </ligand>
</feature>
<dbReference type="InterPro" id="IPR017927">
    <property type="entry name" value="FAD-bd_FR_type"/>
</dbReference>
<dbReference type="PROSITE" id="PS51384">
    <property type="entry name" value="FAD_FR"/>
    <property type="match status" value="1"/>
</dbReference>
<dbReference type="EMBL" id="JAHJDP010000012">
    <property type="protein sequence ID" value="MBU2689694.1"/>
    <property type="molecule type" value="Genomic_DNA"/>
</dbReference>
<dbReference type="InterPro" id="IPR039261">
    <property type="entry name" value="FNR_nucleotide-bd"/>
</dbReference>
<reference evidence="14" key="1">
    <citation type="submission" date="2021-05" db="EMBL/GenBank/DDBJ databases">
        <title>Energy efficiency and biological interactions define the core microbiome of deep oligotrophic groundwater.</title>
        <authorList>
            <person name="Mehrshad M."/>
            <person name="Lopez-Fernandez M."/>
            <person name="Bell E."/>
            <person name="Bernier-Latmani R."/>
            <person name="Bertilsson S."/>
            <person name="Dopson M."/>
        </authorList>
    </citation>
    <scope>NUCLEOTIDE SEQUENCE</scope>
    <source>
        <strain evidence="14">Modern_marine.mb.64</strain>
    </source>
</reference>
<comment type="cofactor">
    <cofactor evidence="12">
        <name>[2Fe-2S] cluster</name>
        <dbReference type="ChEBI" id="CHEBI:190135"/>
    </cofactor>
    <text evidence="12">Binds 1 [2Fe-2S] cluster per subunit.</text>
</comment>
<dbReference type="InterPro" id="IPR019480">
    <property type="entry name" value="Dihydroorotate_DH_Fe-S-bd"/>
</dbReference>
<proteinExistence type="inferred from homology"/>
<keyword evidence="3 11" id="KW-0285">Flavoprotein</keyword>
<feature type="binding site" evidence="12">
    <location>
        <position position="254"/>
    </location>
    <ligand>
        <name>[2Fe-2S] cluster</name>
        <dbReference type="ChEBI" id="CHEBI:190135"/>
    </ligand>
</feature>
<dbReference type="PANTHER" id="PTHR43513">
    <property type="entry name" value="DIHYDROOROTATE DEHYDROGENASE B (NAD(+)), ELECTRON TRANSFER SUBUNIT"/>
    <property type="match status" value="1"/>
</dbReference>
<feature type="binding site" evidence="12">
    <location>
        <position position="274"/>
    </location>
    <ligand>
        <name>[2Fe-2S] cluster</name>
        <dbReference type="ChEBI" id="CHEBI:190135"/>
    </ligand>
</feature>
<evidence type="ECO:0000256" key="11">
    <source>
        <dbReference type="PIRSR" id="PIRSR006816-1"/>
    </source>
</evidence>
<dbReference type="InterPro" id="IPR050353">
    <property type="entry name" value="PyrK_electron_transfer"/>
</dbReference>
<dbReference type="InterPro" id="IPR017938">
    <property type="entry name" value="Riboflavin_synthase-like_b-brl"/>
</dbReference>
<evidence type="ECO:0000256" key="1">
    <source>
        <dbReference type="ARBA" id="ARBA00006422"/>
    </source>
</evidence>
<keyword evidence="2" id="KW-0813">Transport</keyword>
<evidence type="ECO:0000256" key="12">
    <source>
        <dbReference type="PIRSR" id="PIRSR006816-2"/>
    </source>
</evidence>
<evidence type="ECO:0000313" key="15">
    <source>
        <dbReference type="Proteomes" id="UP000777784"/>
    </source>
</evidence>
<evidence type="ECO:0000256" key="4">
    <source>
        <dbReference type="ARBA" id="ARBA00022714"/>
    </source>
</evidence>
<dbReference type="Gene3D" id="2.40.30.10">
    <property type="entry name" value="Translation factors"/>
    <property type="match status" value="1"/>
</dbReference>
<protein>
    <recommendedName>
        <fullName evidence="13">FAD-binding FR-type domain-containing protein</fullName>
    </recommendedName>
</protein>
<evidence type="ECO:0000256" key="5">
    <source>
        <dbReference type="ARBA" id="ARBA00022723"/>
    </source>
</evidence>
<dbReference type="InterPro" id="IPR012165">
    <property type="entry name" value="Cyt_c3_hydrogenase_gsu"/>
</dbReference>
<evidence type="ECO:0000313" key="14">
    <source>
        <dbReference type="EMBL" id="MBU2689694.1"/>
    </source>
</evidence>
<keyword evidence="5 12" id="KW-0479">Metal-binding</keyword>
<comment type="caution">
    <text evidence="14">The sequence shown here is derived from an EMBL/GenBank/DDBJ whole genome shotgun (WGS) entry which is preliminary data.</text>
</comment>